<feature type="transmembrane region" description="Helical" evidence="1">
    <location>
        <begin position="630"/>
        <end position="648"/>
    </location>
</feature>
<sequence>MNSKINLYSKRTFYIMITVLVLIISTVSYTLATLADANEQVKQNITNFSRGSYDILLRPPDARTDLEQKLGIIEENYLGSGEGGITTTQWEDVKEHPQVEIAAPVASVGLFTALKRTWMIKKENDLRYYGVDYSTSDGVNDYTYGKETYMYDFSSDMKSIHQYPSSLEVLNNFFMEEIASFSFPISYHQVVAVDPVEESRLTDYNLSLLNEGIDDGLTLKYITKQELAIPIISLKDVPVPNTIKLTVDSLEEPTEEEVKTWSSKFVDSNPIKTMDLNPIQYEKVIQNYISKKRRHNEEVYVFRPEDGPSPFEILPFYVDEKGKLSPDDGTGEDYLGGSRTPFSQQIGYKLSPVRYDIKNEKELSVTQTGINDDYHAPTYREIEEVEYFKLNENDDPVNEQEAFEFANVGFFSIKENTDKLASAPLGIYGSTSPYLASDPSKKLHPSAVPGSFITTPAHGLISLNWAEKIKGEAPIDAIRVKVAGLTGYDEEAAALIRKLANEWEKGGFTVDIVAGASLQELSVDVEGIGEVMQSFTTLGAADTVVSSWNLLQVVITVLYVLVAFIFIGFTLFHLLEDRQRDEQLLARLGWSHKLIRRLRYKELGQILVIPMLLVFIGFTVYGIIQEEWLPLILAVGVSLLTLLVYAFTTSIQKRKPKKVKQSGGTVTQQNIWFYRFRLLASGLQLLIVTILTCFLPFFLLQSVEQTTQTRLGNYVHGEVEGLFILIIILLYGLSLTTVYQSLKRLWEKRENEIQLFLYLGWGAGAIRKYYLKEVLFWAGIAILAGWIGSICISLYFLDVSTVSVLIGVLGAIFILALTLAGSLYILRCLEKKGGRNFAN</sequence>
<evidence type="ECO:0000256" key="1">
    <source>
        <dbReference type="SAM" id="Phobius"/>
    </source>
</evidence>
<dbReference type="RefSeq" id="WP_238017498.1">
    <property type="nucleotide sequence ID" value="NZ_JAIFZM010000001.1"/>
</dbReference>
<reference evidence="2 3" key="1">
    <citation type="journal article" date="2022" name="Evol. Bioinform. Online">
        <title>Draft Genome Sequence of Oceanobacillus jordanicus Strain GSFE11, a Halotolerant Plant Growth-Promoting Bacterial Endophyte Isolated From the Jordan Valley.</title>
        <authorList>
            <person name="Alhindi T."/>
            <person name="Albdaiwi R."/>
        </authorList>
    </citation>
    <scope>NUCLEOTIDE SEQUENCE [LARGE SCALE GENOMIC DNA]</scope>
    <source>
        <strain evidence="2 3">GSFE11</strain>
    </source>
</reference>
<proteinExistence type="predicted"/>
<keyword evidence="1" id="KW-0472">Membrane</keyword>
<feature type="transmembrane region" description="Helical" evidence="1">
    <location>
        <begin position="678"/>
        <end position="699"/>
    </location>
</feature>
<organism evidence="2 3">
    <name type="scientific">Oceanobacillus jordanicus</name>
    <dbReference type="NCBI Taxonomy" id="2867266"/>
    <lineage>
        <taxon>Bacteria</taxon>
        <taxon>Bacillati</taxon>
        <taxon>Bacillota</taxon>
        <taxon>Bacilli</taxon>
        <taxon>Bacillales</taxon>
        <taxon>Bacillaceae</taxon>
        <taxon>Oceanobacillus</taxon>
    </lineage>
</organism>
<feature type="transmembrane region" description="Helical" evidence="1">
    <location>
        <begin position="802"/>
        <end position="826"/>
    </location>
</feature>
<gene>
    <name evidence="2" type="ORF">K3T81_00730</name>
</gene>
<dbReference type="EMBL" id="JAIFZM010000001">
    <property type="protein sequence ID" value="MCG3417658.1"/>
    <property type="molecule type" value="Genomic_DNA"/>
</dbReference>
<comment type="caution">
    <text evidence="2">The sequence shown here is derived from an EMBL/GenBank/DDBJ whole genome shotgun (WGS) entry which is preliminary data.</text>
</comment>
<evidence type="ECO:0000313" key="3">
    <source>
        <dbReference type="Proteomes" id="UP001199631"/>
    </source>
</evidence>
<accession>A0AAW5B0I5</accession>
<keyword evidence="1" id="KW-1133">Transmembrane helix</keyword>
<feature type="transmembrane region" description="Helical" evidence="1">
    <location>
        <begin position="719"/>
        <end position="739"/>
    </location>
</feature>
<keyword evidence="1" id="KW-0812">Transmembrane</keyword>
<protein>
    <recommendedName>
        <fullName evidence="4">ABC transporter permease</fullName>
    </recommendedName>
</protein>
<evidence type="ECO:0008006" key="4">
    <source>
        <dbReference type="Google" id="ProtNLM"/>
    </source>
</evidence>
<feature type="transmembrane region" description="Helical" evidence="1">
    <location>
        <begin position="12"/>
        <end position="32"/>
    </location>
</feature>
<feature type="transmembrane region" description="Helical" evidence="1">
    <location>
        <begin position="774"/>
        <end position="796"/>
    </location>
</feature>
<dbReference type="Proteomes" id="UP001199631">
    <property type="component" value="Unassembled WGS sequence"/>
</dbReference>
<dbReference type="AlphaFoldDB" id="A0AAW5B0I5"/>
<evidence type="ECO:0000313" key="2">
    <source>
        <dbReference type="EMBL" id="MCG3417658.1"/>
    </source>
</evidence>
<feature type="transmembrane region" description="Helical" evidence="1">
    <location>
        <begin position="603"/>
        <end position="624"/>
    </location>
</feature>
<keyword evidence="3" id="KW-1185">Reference proteome</keyword>
<feature type="transmembrane region" description="Helical" evidence="1">
    <location>
        <begin position="550"/>
        <end position="575"/>
    </location>
</feature>
<name>A0AAW5B0I5_9BACI</name>